<keyword evidence="1" id="KW-0472">Membrane</keyword>
<dbReference type="Proteomes" id="UP000237968">
    <property type="component" value="Unassembled WGS sequence"/>
</dbReference>
<feature type="transmembrane region" description="Helical" evidence="1">
    <location>
        <begin position="16"/>
        <end position="33"/>
    </location>
</feature>
<sequence length="257" mass="28031">MIIIETPAISRVERQGWVSLGVGAGLALLASALPLPRFIFGYLTILVHEMGHALTAWLFGYPAIPTFDFTYGGGITLQGGRVWALLLVPLGLLAWMGWQHRANPRARWAWGAAGALFMVVAVSPAHRHLIVLMGHGNELIIATVFIYRALSGAAIKLPAERPLYAACGLFIVFESLRFGFGLMTSEALREIYEQAKGGGHVMDFSRLAGEFAVRVKTLAALFFMSALALPGLAFLLFRYRERIRTTIVSTLGAESSQ</sequence>
<dbReference type="EMBL" id="PVNK01000056">
    <property type="protein sequence ID" value="PRQ04184.1"/>
    <property type="molecule type" value="Genomic_DNA"/>
</dbReference>
<name>A0A2S9YGE8_9BACT</name>
<evidence type="ECO:0000313" key="2">
    <source>
        <dbReference type="EMBL" id="PRQ04184.1"/>
    </source>
</evidence>
<accession>A0A2S9YGE8</accession>
<dbReference type="RefSeq" id="WP_106390449.1">
    <property type="nucleotide sequence ID" value="NZ_PVNK01000056.1"/>
</dbReference>
<proteinExistence type="predicted"/>
<reference evidence="2 3" key="1">
    <citation type="submission" date="2018-03" db="EMBL/GenBank/DDBJ databases">
        <title>Draft Genome Sequences of the Obligatory Marine Myxobacteria Enhygromyxa salina SWB005.</title>
        <authorList>
            <person name="Poehlein A."/>
            <person name="Moghaddam J.A."/>
            <person name="Harms H."/>
            <person name="Alanjari M."/>
            <person name="Koenig G.M."/>
            <person name="Daniel R."/>
            <person name="Schaeberle T.F."/>
        </authorList>
    </citation>
    <scope>NUCLEOTIDE SEQUENCE [LARGE SCALE GENOMIC DNA]</scope>
    <source>
        <strain evidence="2 3">SWB005</strain>
    </source>
</reference>
<keyword evidence="1" id="KW-1133">Transmembrane helix</keyword>
<gene>
    <name evidence="2" type="ORF">ENSA5_10220</name>
</gene>
<keyword evidence="1" id="KW-0812">Transmembrane</keyword>
<dbReference type="AlphaFoldDB" id="A0A2S9YGE8"/>
<comment type="caution">
    <text evidence="2">The sequence shown here is derived from an EMBL/GenBank/DDBJ whole genome shotgun (WGS) entry which is preliminary data.</text>
</comment>
<dbReference type="OrthoDB" id="185917at2"/>
<organism evidence="2 3">
    <name type="scientific">Enhygromyxa salina</name>
    <dbReference type="NCBI Taxonomy" id="215803"/>
    <lineage>
        <taxon>Bacteria</taxon>
        <taxon>Pseudomonadati</taxon>
        <taxon>Myxococcota</taxon>
        <taxon>Polyangia</taxon>
        <taxon>Nannocystales</taxon>
        <taxon>Nannocystaceae</taxon>
        <taxon>Enhygromyxa</taxon>
    </lineage>
</organism>
<feature type="transmembrane region" description="Helical" evidence="1">
    <location>
        <begin position="80"/>
        <end position="98"/>
    </location>
</feature>
<evidence type="ECO:0000313" key="3">
    <source>
        <dbReference type="Proteomes" id="UP000237968"/>
    </source>
</evidence>
<evidence type="ECO:0000256" key="1">
    <source>
        <dbReference type="SAM" id="Phobius"/>
    </source>
</evidence>
<protein>
    <recommendedName>
        <fullName evidence="4">M50 family peptidase</fullName>
    </recommendedName>
</protein>
<keyword evidence="3" id="KW-1185">Reference proteome</keyword>
<feature type="transmembrane region" description="Helical" evidence="1">
    <location>
        <begin position="105"/>
        <end position="123"/>
    </location>
</feature>
<feature type="transmembrane region" description="Helical" evidence="1">
    <location>
        <begin position="218"/>
        <end position="237"/>
    </location>
</feature>
<feature type="transmembrane region" description="Helical" evidence="1">
    <location>
        <begin position="129"/>
        <end position="150"/>
    </location>
</feature>
<evidence type="ECO:0008006" key="4">
    <source>
        <dbReference type="Google" id="ProtNLM"/>
    </source>
</evidence>